<comment type="caution">
    <text evidence="2">The sequence shown here is derived from an EMBL/GenBank/DDBJ whole genome shotgun (WGS) entry which is preliminary data.</text>
</comment>
<dbReference type="Proteomes" id="UP001437256">
    <property type="component" value="Unassembled WGS sequence"/>
</dbReference>
<protein>
    <recommendedName>
        <fullName evidence="1">Integrase core domain-containing protein</fullName>
    </recommendedName>
</protein>
<evidence type="ECO:0000313" key="2">
    <source>
        <dbReference type="EMBL" id="KAL0059022.1"/>
    </source>
</evidence>
<name>A0ABR2ZF04_9AGAR</name>
<dbReference type="Pfam" id="PF24764">
    <property type="entry name" value="rva_4"/>
    <property type="match status" value="1"/>
</dbReference>
<reference evidence="2 3" key="1">
    <citation type="submission" date="2024-05" db="EMBL/GenBank/DDBJ databases">
        <title>A draft genome resource for the thread blight pathogen Marasmius tenuissimus strain MS-2.</title>
        <authorList>
            <person name="Yulfo-Soto G.E."/>
            <person name="Baruah I.K."/>
            <person name="Amoako-Attah I."/>
            <person name="Bukari Y."/>
            <person name="Meinhardt L.W."/>
            <person name="Bailey B.A."/>
            <person name="Cohen S.P."/>
        </authorList>
    </citation>
    <scope>NUCLEOTIDE SEQUENCE [LARGE SCALE GENOMIC DNA]</scope>
    <source>
        <strain evidence="2 3">MS-2</strain>
    </source>
</reference>
<feature type="domain" description="Integrase core" evidence="1">
    <location>
        <begin position="2"/>
        <end position="136"/>
    </location>
</feature>
<dbReference type="PANTHER" id="PTHR46791:SF5">
    <property type="entry name" value="CLR5 DOMAIN-CONTAINING PROTEIN-RELATED"/>
    <property type="match status" value="1"/>
</dbReference>
<proteinExistence type="predicted"/>
<dbReference type="EMBL" id="JBBXMP010000255">
    <property type="protein sequence ID" value="KAL0059022.1"/>
    <property type="molecule type" value="Genomic_DNA"/>
</dbReference>
<organism evidence="2 3">
    <name type="scientific">Marasmius tenuissimus</name>
    <dbReference type="NCBI Taxonomy" id="585030"/>
    <lineage>
        <taxon>Eukaryota</taxon>
        <taxon>Fungi</taxon>
        <taxon>Dikarya</taxon>
        <taxon>Basidiomycota</taxon>
        <taxon>Agaricomycotina</taxon>
        <taxon>Agaricomycetes</taxon>
        <taxon>Agaricomycetidae</taxon>
        <taxon>Agaricales</taxon>
        <taxon>Marasmiineae</taxon>
        <taxon>Marasmiaceae</taxon>
        <taxon>Marasmius</taxon>
    </lineage>
</organism>
<gene>
    <name evidence="2" type="ORF">AAF712_014260</name>
</gene>
<evidence type="ECO:0000313" key="3">
    <source>
        <dbReference type="Proteomes" id="UP001437256"/>
    </source>
</evidence>
<dbReference type="PANTHER" id="PTHR46791">
    <property type="entry name" value="EXPRESSED PROTEIN"/>
    <property type="match status" value="1"/>
</dbReference>
<dbReference type="InterPro" id="IPR058913">
    <property type="entry name" value="Integrase_dom_put"/>
</dbReference>
<keyword evidence="3" id="KW-1185">Reference proteome</keyword>
<accession>A0ABR2ZF04</accession>
<evidence type="ECO:0000259" key="1">
    <source>
        <dbReference type="Pfam" id="PF24764"/>
    </source>
</evidence>
<sequence>MACMIYSVPSRLRGDHGTENIWVAAFMEFTKGSGQGSYLWGRSVHNIRIERLWGDVQVNITSVWDERFTDLEMNAALNMYNRNHIWLLDLLFLPIINEEMEFWYKLWNQHKIAVKGRVSRSPEDMFGFDMLAHRCRGDNLASYPMTEEDLELCGVDWEGLHDDTLLRALRQNYSQDGATSWIGNQGPPPNLNDVPVDPPPCLISEEGIAALLQHVEPLPKSSQQEDVCNLWINRLAYARHLSPEDF</sequence>